<keyword evidence="1" id="KW-0472">Membrane</keyword>
<keyword evidence="1" id="KW-0812">Transmembrane</keyword>
<name>S7XQ90_SPRLO</name>
<evidence type="ECO:0000256" key="1">
    <source>
        <dbReference type="SAM" id="Phobius"/>
    </source>
</evidence>
<protein>
    <submittedName>
        <fullName evidence="2">Uncharacterized protein</fullName>
    </submittedName>
</protein>
<dbReference type="HOGENOM" id="CLU_778845_0_0_1"/>
<evidence type="ECO:0000313" key="2">
    <source>
        <dbReference type="EMBL" id="EPR78123.1"/>
    </source>
</evidence>
<keyword evidence="3" id="KW-1185">Reference proteome</keyword>
<dbReference type="AlphaFoldDB" id="S7XQ90"/>
<sequence>MSINNRRLKIIILFIIICLLTSICLYGTVNFIRNRNIVNSENDKNEKHGKIINGKKDEKHNKIIKNKKYKESSNDEKHNKINIDKKDKNIKYNEYFDIEDIINYDTSILSRFPKNIKIKDDNKYVDALILNGYYCDSIKDNSLSIGDLFESEKLHDVYNNEMYTFYFDDSSDEYILDGEKKLFLHNSHGIIRDGVYALYVYNYRVYICNDGKSGIRTNLHVYGTKENEKRVVEIEKETINPIEMFSVNKIYAIEKSVKGMKMENNSFLAFVCKYYNKKENICKSKKLNIFVVNTAYNLLYIDDISNIPDYIKSGIKKLYAKKVSDGARGIYFGLYFKDDGNDNVYVPFCSAIINTG</sequence>
<gene>
    <name evidence="2" type="ORF">SLOPH_2500</name>
</gene>
<feature type="transmembrane region" description="Helical" evidence="1">
    <location>
        <begin position="12"/>
        <end position="32"/>
    </location>
</feature>
<dbReference type="InParanoid" id="S7XQ90"/>
<keyword evidence="1" id="KW-1133">Transmembrane helix</keyword>
<comment type="caution">
    <text evidence="2">The sequence shown here is derived from an EMBL/GenBank/DDBJ whole genome shotgun (WGS) entry which is preliminary data.</text>
</comment>
<reference evidence="3" key="1">
    <citation type="journal article" date="2013" name="PLoS Genet.">
        <title>The genome of Spraguea lophii and the basis of host-microsporidian interactions.</title>
        <authorList>
            <person name="Campbell S.E."/>
            <person name="Williams T.A."/>
            <person name="Yousuf A."/>
            <person name="Soanes D.M."/>
            <person name="Paszkiewicz K.H."/>
            <person name="Williams B.A.P."/>
        </authorList>
    </citation>
    <scope>NUCLEOTIDE SEQUENCE [LARGE SCALE GENOMIC DNA]</scope>
    <source>
        <strain evidence="3">42_110</strain>
    </source>
</reference>
<organism evidence="2 3">
    <name type="scientific">Spraguea lophii (strain 42_110)</name>
    <name type="common">Microsporidian parasite</name>
    <dbReference type="NCBI Taxonomy" id="1358809"/>
    <lineage>
        <taxon>Eukaryota</taxon>
        <taxon>Fungi</taxon>
        <taxon>Fungi incertae sedis</taxon>
        <taxon>Microsporidia</taxon>
        <taxon>Spragueidae</taxon>
        <taxon>Spraguea</taxon>
    </lineage>
</organism>
<dbReference type="Proteomes" id="UP000014978">
    <property type="component" value="Unassembled WGS sequence"/>
</dbReference>
<dbReference type="VEuPathDB" id="MicrosporidiaDB:SLOPH_2500"/>
<dbReference type="EMBL" id="ATCN01001025">
    <property type="protein sequence ID" value="EPR78123.1"/>
    <property type="molecule type" value="Genomic_DNA"/>
</dbReference>
<evidence type="ECO:0000313" key="3">
    <source>
        <dbReference type="Proteomes" id="UP000014978"/>
    </source>
</evidence>
<proteinExistence type="predicted"/>
<accession>S7XQ90</accession>